<dbReference type="PANTHER" id="PTHR32166:SF88">
    <property type="entry name" value="HAT TRANSPOSON SUPERFAMILY"/>
    <property type="match status" value="1"/>
</dbReference>
<dbReference type="KEGG" id="rarg:115743705"/>
<evidence type="ECO:0000313" key="12">
    <source>
        <dbReference type="RefSeq" id="XP_048134374.1"/>
    </source>
</evidence>
<proteinExistence type="predicted"/>
<dbReference type="GO" id="GO:0005634">
    <property type="term" value="C:nucleus"/>
    <property type="evidence" value="ECO:0007669"/>
    <property type="project" value="UniProtKB-SubCell"/>
</dbReference>
<evidence type="ECO:0000256" key="1">
    <source>
        <dbReference type="ARBA" id="ARBA00004123"/>
    </source>
</evidence>
<reference evidence="10 11" key="1">
    <citation type="submission" date="2025-04" db="UniProtKB">
        <authorList>
            <consortium name="RefSeq"/>
        </authorList>
    </citation>
    <scope>IDENTIFICATION</scope>
    <source>
        <tissue evidence="12 13">Leaf</tissue>
    </source>
</reference>
<dbReference type="GO" id="GO:0046983">
    <property type="term" value="F:protein dimerization activity"/>
    <property type="evidence" value="ECO:0007669"/>
    <property type="project" value="InterPro"/>
</dbReference>
<evidence type="ECO:0000256" key="6">
    <source>
        <dbReference type="ARBA" id="ARBA00023242"/>
    </source>
</evidence>
<dbReference type="PROSITE" id="PS50808">
    <property type="entry name" value="ZF_BED"/>
    <property type="match status" value="1"/>
</dbReference>
<keyword evidence="5" id="KW-0238">DNA-binding</keyword>
<comment type="subcellular location">
    <subcellularLocation>
        <location evidence="1">Nucleus</location>
    </subcellularLocation>
</comment>
<dbReference type="PANTHER" id="PTHR32166">
    <property type="entry name" value="OSJNBA0013A04.12 PROTEIN"/>
    <property type="match status" value="1"/>
</dbReference>
<dbReference type="RefSeq" id="XP_048134374.1">
    <property type="nucleotide sequence ID" value="XM_048278417.1"/>
</dbReference>
<dbReference type="RefSeq" id="XP_048134375.1">
    <property type="nucleotide sequence ID" value="XM_048278418.1"/>
</dbReference>
<keyword evidence="2" id="KW-0479">Metal-binding</keyword>
<sequence>MASGLDPVPLALTRQKTDPAWKHCQMYKSGDKVQLKCLYCGKLFKGGGIHRIKEHLAGHKGNASTCLRTPPDVRQQMQQSLDGVVAKRRRKQKIDEVISTINPQTSNEEIDAFAVQSDANGKASSPIRVAELDFAEVHNESADPNLNSYINQEGGINKSGVRRKRAKGKSIPATPEGMHLSGMALSTKKVNSQIDTAVGQFLYDIGASLNAVNSVYFQPMFDAIASGGPDVLPPTYNDLRGPILKSVLEEVKNDATKHNAAWGRTGCSLMVEQLNTEMGRTFLSFFVYSPEGTVFLKSVDATDFVHSSDILVEVLKQVVEEVGVKNVLQVITKGEEQYMVAGKKLMDIFPTLYWSPCAAECIDLILKDFENLEWISAVIEQARSITRFIYNHAVVLNLLRRYTFGNDLIEIAGSRSATNFATLKRMVDLKPNLLAMVTSQEWVDCLYAKKQEGLELLDYANNESFWSSCNLITRLTSSLMRLLKIVSCGKKPAVGYVYAGMYKAKEAIKKELLKREDYVAYWDIIDHRWERHWSLPLHAAGFYLNPKFFYSIEGDIPSEIISGMFDCIERLVADTKVQDKIIKEINLYKSAAGDLGRKMAIRARESILPAEWWSTYGGGCPNLMRLAIRILSQTCCAIGSKRNLISLDQIHESRNCLEHQRLSDLVYVHYNLQLRKVGNVGGSPMDPISLESRNLVEDWIMGKDSSAEEYSSSDWMALDPPSVSSLLLGAATSETEDLDTGFNDLEILNRLKDGEDDNVEDNAAN</sequence>
<evidence type="ECO:0000313" key="11">
    <source>
        <dbReference type="RefSeq" id="XP_030534472.1"/>
    </source>
</evidence>
<evidence type="ECO:0000256" key="5">
    <source>
        <dbReference type="ARBA" id="ARBA00023125"/>
    </source>
</evidence>
<evidence type="ECO:0000259" key="8">
    <source>
        <dbReference type="PROSITE" id="PS50808"/>
    </source>
</evidence>
<dbReference type="InterPro" id="IPR008906">
    <property type="entry name" value="HATC_C_dom"/>
</dbReference>
<keyword evidence="6" id="KW-0539">Nucleus</keyword>
<dbReference type="GeneID" id="115743705"/>
<dbReference type="SUPFAM" id="SSF53098">
    <property type="entry name" value="Ribonuclease H-like"/>
    <property type="match status" value="1"/>
</dbReference>
<name>A0A8B8PJ71_9MYRT</name>
<protein>
    <submittedName>
        <fullName evidence="10 11 12 13">Uncharacterized protein LOC115743705</fullName>
    </submittedName>
</protein>
<dbReference type="Pfam" id="PF04937">
    <property type="entry name" value="DUF659"/>
    <property type="match status" value="1"/>
</dbReference>
<dbReference type="InterPro" id="IPR012337">
    <property type="entry name" value="RNaseH-like_sf"/>
</dbReference>
<evidence type="ECO:0000256" key="2">
    <source>
        <dbReference type="ARBA" id="ARBA00022723"/>
    </source>
</evidence>
<dbReference type="RefSeq" id="XP_030534472.1">
    <property type="nucleotide sequence ID" value="XM_030678612.1"/>
</dbReference>
<evidence type="ECO:0000313" key="10">
    <source>
        <dbReference type="RefSeq" id="XP_030534471.1"/>
    </source>
</evidence>
<feature type="domain" description="BED-type" evidence="8">
    <location>
        <begin position="15"/>
        <end position="73"/>
    </location>
</feature>
<dbReference type="Proteomes" id="UP000827889">
    <property type="component" value="Chromosome 5"/>
</dbReference>
<evidence type="ECO:0000256" key="3">
    <source>
        <dbReference type="ARBA" id="ARBA00022771"/>
    </source>
</evidence>
<evidence type="ECO:0000313" key="13">
    <source>
        <dbReference type="RefSeq" id="XP_048134375.1"/>
    </source>
</evidence>
<evidence type="ECO:0000256" key="7">
    <source>
        <dbReference type="PROSITE-ProRule" id="PRU00027"/>
    </source>
</evidence>
<dbReference type="InterPro" id="IPR007021">
    <property type="entry name" value="DUF659"/>
</dbReference>
<keyword evidence="3 7" id="KW-0863">Zinc-finger</keyword>
<dbReference type="Pfam" id="PF05699">
    <property type="entry name" value="Dimer_Tnp_hAT"/>
    <property type="match status" value="1"/>
</dbReference>
<dbReference type="GO" id="GO:0003677">
    <property type="term" value="F:DNA binding"/>
    <property type="evidence" value="ECO:0007669"/>
    <property type="project" value="UniProtKB-KW"/>
</dbReference>
<keyword evidence="9" id="KW-1185">Reference proteome</keyword>
<dbReference type="AlphaFoldDB" id="A0A8B8PJ71"/>
<evidence type="ECO:0000313" key="9">
    <source>
        <dbReference type="Proteomes" id="UP000827889"/>
    </source>
</evidence>
<gene>
    <name evidence="10 11 12 13" type="primary">LOC115743705</name>
</gene>
<dbReference type="RefSeq" id="XP_030534471.1">
    <property type="nucleotide sequence ID" value="XM_030678611.1"/>
</dbReference>
<organism evidence="9 11">
    <name type="scientific">Rhodamnia argentea</name>
    <dbReference type="NCBI Taxonomy" id="178133"/>
    <lineage>
        <taxon>Eukaryota</taxon>
        <taxon>Viridiplantae</taxon>
        <taxon>Streptophyta</taxon>
        <taxon>Embryophyta</taxon>
        <taxon>Tracheophyta</taxon>
        <taxon>Spermatophyta</taxon>
        <taxon>Magnoliopsida</taxon>
        <taxon>eudicotyledons</taxon>
        <taxon>Gunneridae</taxon>
        <taxon>Pentapetalae</taxon>
        <taxon>rosids</taxon>
        <taxon>malvids</taxon>
        <taxon>Myrtales</taxon>
        <taxon>Myrtaceae</taxon>
        <taxon>Myrtoideae</taxon>
        <taxon>Myrteae</taxon>
        <taxon>Australasian group</taxon>
        <taxon>Rhodamnia</taxon>
    </lineage>
</organism>
<keyword evidence="4" id="KW-0862">Zinc</keyword>
<dbReference type="GO" id="GO:0008270">
    <property type="term" value="F:zinc ion binding"/>
    <property type="evidence" value="ECO:0007669"/>
    <property type="project" value="UniProtKB-KW"/>
</dbReference>
<evidence type="ECO:0000256" key="4">
    <source>
        <dbReference type="ARBA" id="ARBA00022833"/>
    </source>
</evidence>
<dbReference type="OrthoDB" id="645489at2759"/>
<dbReference type="InterPro" id="IPR003656">
    <property type="entry name" value="Znf_BED"/>
</dbReference>
<accession>A0A8B8PJ71</accession>